<sequence length="438" mass="48183">MQHYDLIVIGFGKAGKTLAAKLGSQGKKVAIIEKSDKMYGGTCINIGCIPTKTLIVAAERGDDFSTAMATKNQVTDRLRNKNLAAFSAHADVYTAQARFISNKIIEISAANGERKQLEGEIILINTGAVSVQLPIEGLATSKNVFDSTGIQQLSEQPKRLGIIGGGNIGLEFAGLYARLGSEVRVFDPNPRILMREEEKFSALAQEYMSQQKVNFELNSRVQKVFNRGEQVVVQTEEAEFTFDALLYATGRKPNTADLGLENTEIKLTHRGAIEVNEFCESSVKNVFAAGDVNGGLQFTYVSLDDFRIISNYLQGKTDYSLKQRQNVPYTLFMDPPFSRVGLNEDEAKKAGINYASKEIPLAAMPRAHVNGDLRGLFKVLVDPESKRILGATLFGAESAELINLITLAMNCDIPYTRLQSQIFTHPTMAENFNDLFAI</sequence>
<dbReference type="PANTHER" id="PTHR43014">
    <property type="entry name" value="MERCURIC REDUCTASE"/>
    <property type="match status" value="1"/>
</dbReference>
<evidence type="ECO:0000259" key="12">
    <source>
        <dbReference type="Pfam" id="PF02852"/>
    </source>
</evidence>
<comment type="caution">
    <text evidence="14">The sequence shown here is derived from an EMBL/GenBank/DDBJ whole genome shotgun (WGS) entry which is preliminary data.</text>
</comment>
<dbReference type="PROSITE" id="PS00076">
    <property type="entry name" value="PYRIDINE_REDOX_1"/>
    <property type="match status" value="1"/>
</dbReference>
<feature type="binding site" evidence="9">
    <location>
        <begin position="164"/>
        <end position="171"/>
    </location>
    <ligand>
        <name>NAD(+)</name>
        <dbReference type="ChEBI" id="CHEBI:57540"/>
    </ligand>
</feature>
<dbReference type="InterPro" id="IPR029752">
    <property type="entry name" value="D-isomer_DH_CS1"/>
</dbReference>
<proteinExistence type="inferred from homology"/>
<keyword evidence="6" id="KW-1015">Disulfide bond</keyword>
<dbReference type="GO" id="GO:0050660">
    <property type="term" value="F:flavin adenine dinucleotide binding"/>
    <property type="evidence" value="ECO:0007669"/>
    <property type="project" value="TreeGrafter"/>
</dbReference>
<dbReference type="EMBL" id="SNYQ01000005">
    <property type="protein sequence ID" value="TDQ57386.1"/>
    <property type="molecule type" value="Genomic_DNA"/>
</dbReference>
<dbReference type="RefSeq" id="WP_133544950.1">
    <property type="nucleotide sequence ID" value="NZ_SNYQ01000005.1"/>
</dbReference>
<accession>A0A4R6V7Q9</accession>
<dbReference type="Pfam" id="PF02852">
    <property type="entry name" value="Pyr_redox_dim"/>
    <property type="match status" value="1"/>
</dbReference>
<feature type="binding site" evidence="9">
    <location>
        <position position="52"/>
    </location>
    <ligand>
        <name>FAD</name>
        <dbReference type="ChEBI" id="CHEBI:57692"/>
    </ligand>
</feature>
<dbReference type="PIRSF" id="PIRSF000350">
    <property type="entry name" value="Mercury_reductase_MerA"/>
    <property type="match status" value="1"/>
</dbReference>
<dbReference type="Proteomes" id="UP000295657">
    <property type="component" value="Unassembled WGS sequence"/>
</dbReference>
<evidence type="ECO:0000256" key="1">
    <source>
        <dbReference type="ARBA" id="ARBA00007532"/>
    </source>
</evidence>
<dbReference type="AlphaFoldDB" id="A0A4R6V7Q9"/>
<feature type="binding site" evidence="9">
    <location>
        <position position="250"/>
    </location>
    <ligand>
        <name>NAD(+)</name>
        <dbReference type="ChEBI" id="CHEBI:57540"/>
    </ligand>
</feature>
<keyword evidence="7 11" id="KW-0676">Redox-active center</keyword>
<evidence type="ECO:0000256" key="6">
    <source>
        <dbReference type="ARBA" id="ARBA00023157"/>
    </source>
</evidence>
<evidence type="ECO:0000313" key="14">
    <source>
        <dbReference type="EMBL" id="TDQ57386.1"/>
    </source>
</evidence>
<keyword evidence="14" id="KW-0670">Pyruvate</keyword>
<dbReference type="SUPFAM" id="SSF51905">
    <property type="entry name" value="FAD/NAD(P)-binding domain"/>
    <property type="match status" value="1"/>
</dbReference>
<dbReference type="NCBIfam" id="NF005572">
    <property type="entry name" value="PRK07251.1"/>
    <property type="match status" value="1"/>
</dbReference>
<dbReference type="Gene3D" id="3.30.390.30">
    <property type="match status" value="1"/>
</dbReference>
<dbReference type="InterPro" id="IPR036188">
    <property type="entry name" value="FAD/NAD-bd_sf"/>
</dbReference>
<dbReference type="PROSITE" id="PS00065">
    <property type="entry name" value="D_2_HYDROXYACID_DH_1"/>
    <property type="match status" value="1"/>
</dbReference>
<evidence type="ECO:0000256" key="7">
    <source>
        <dbReference type="ARBA" id="ARBA00023284"/>
    </source>
</evidence>
<dbReference type="GO" id="GO:0003955">
    <property type="term" value="F:NAD(P)H dehydrogenase (quinone) activity"/>
    <property type="evidence" value="ECO:0007669"/>
    <property type="project" value="TreeGrafter"/>
</dbReference>
<name>A0A4R6V7Q9_9PAST</name>
<dbReference type="OrthoDB" id="9800167at2"/>
<keyword evidence="9" id="KW-0520">NAD</keyword>
<feature type="active site" description="Proton acceptor" evidence="8">
    <location>
        <position position="425"/>
    </location>
</feature>
<dbReference type="GO" id="GO:0016668">
    <property type="term" value="F:oxidoreductase activity, acting on a sulfur group of donors, NAD(P) as acceptor"/>
    <property type="evidence" value="ECO:0007669"/>
    <property type="project" value="InterPro"/>
</dbReference>
<comment type="similarity">
    <text evidence="1 11">Belongs to the class-I pyridine nucleotide-disulfide oxidoreductase family.</text>
</comment>
<evidence type="ECO:0000256" key="5">
    <source>
        <dbReference type="ARBA" id="ARBA00023002"/>
    </source>
</evidence>
<dbReference type="Pfam" id="PF07992">
    <property type="entry name" value="Pyr_redox_2"/>
    <property type="match status" value="1"/>
</dbReference>
<dbReference type="InterPro" id="IPR016156">
    <property type="entry name" value="FAD/NAD-linked_Rdtase_dimer_sf"/>
</dbReference>
<dbReference type="PANTHER" id="PTHR43014:SF4">
    <property type="entry name" value="PYRIDINE NUCLEOTIDE-DISULFIDE OXIDOREDUCTASE RCLA-RELATED"/>
    <property type="match status" value="1"/>
</dbReference>
<keyword evidence="4" id="KW-0521">NADP</keyword>
<dbReference type="Gene3D" id="3.50.50.60">
    <property type="entry name" value="FAD/NAD(P)-binding domain"/>
    <property type="match status" value="2"/>
</dbReference>
<gene>
    <name evidence="14" type="ORF">EDC45_1446</name>
</gene>
<evidence type="ECO:0000256" key="2">
    <source>
        <dbReference type="ARBA" id="ARBA00022630"/>
    </source>
</evidence>
<evidence type="ECO:0000256" key="4">
    <source>
        <dbReference type="ARBA" id="ARBA00022857"/>
    </source>
</evidence>
<keyword evidence="15" id="KW-1185">Reference proteome</keyword>
<evidence type="ECO:0000256" key="9">
    <source>
        <dbReference type="PIRSR" id="PIRSR000350-3"/>
    </source>
</evidence>
<keyword evidence="9" id="KW-0547">Nucleotide-binding</keyword>
<evidence type="ECO:0000256" key="3">
    <source>
        <dbReference type="ARBA" id="ARBA00022827"/>
    </source>
</evidence>
<dbReference type="SUPFAM" id="SSF55424">
    <property type="entry name" value="FAD/NAD-linked reductases, dimerisation (C-terminal) domain"/>
    <property type="match status" value="1"/>
</dbReference>
<dbReference type="FunFam" id="3.30.390.30:FF:000001">
    <property type="entry name" value="Dihydrolipoyl dehydrogenase"/>
    <property type="match status" value="1"/>
</dbReference>
<evidence type="ECO:0000259" key="13">
    <source>
        <dbReference type="Pfam" id="PF07992"/>
    </source>
</evidence>
<dbReference type="PRINTS" id="PR00368">
    <property type="entry name" value="FADPNR"/>
</dbReference>
<evidence type="ECO:0000256" key="8">
    <source>
        <dbReference type="PIRSR" id="PIRSR000350-2"/>
    </source>
</evidence>
<dbReference type="PRINTS" id="PR00411">
    <property type="entry name" value="PNDRDTASEI"/>
</dbReference>
<feature type="domain" description="FAD/NAD(P)-binding" evidence="13">
    <location>
        <begin position="4"/>
        <end position="302"/>
    </location>
</feature>
<dbReference type="InterPro" id="IPR001100">
    <property type="entry name" value="Pyr_nuc-diS_OxRdtase"/>
</dbReference>
<keyword evidence="2 11" id="KW-0285">Flavoprotein</keyword>
<evidence type="ECO:0000256" key="11">
    <source>
        <dbReference type="RuleBase" id="RU003691"/>
    </source>
</evidence>
<evidence type="ECO:0000256" key="10">
    <source>
        <dbReference type="PIRSR" id="PIRSR000350-4"/>
    </source>
</evidence>
<feature type="binding site" evidence="9">
    <location>
        <position position="291"/>
    </location>
    <ligand>
        <name>FAD</name>
        <dbReference type="ChEBI" id="CHEBI:57692"/>
    </ligand>
</feature>
<comment type="cofactor">
    <cofactor evidence="9">
        <name>FAD</name>
        <dbReference type="ChEBI" id="CHEBI:57692"/>
    </cofactor>
    <text evidence="9">Binds 1 FAD per subunit.</text>
</comment>
<keyword evidence="5 11" id="KW-0560">Oxidoreductase</keyword>
<protein>
    <submittedName>
        <fullName evidence="14">Pyruvate/2-oxoglutarate dehydrogenase complex dihydrolipoamide dehydrogenase (E3) component</fullName>
    </submittedName>
</protein>
<keyword evidence="3 9" id="KW-0274">FAD</keyword>
<dbReference type="InterPro" id="IPR023753">
    <property type="entry name" value="FAD/NAD-binding_dom"/>
</dbReference>
<dbReference type="InterPro" id="IPR004099">
    <property type="entry name" value="Pyr_nucl-diS_OxRdtase_dimer"/>
</dbReference>
<evidence type="ECO:0000313" key="15">
    <source>
        <dbReference type="Proteomes" id="UP000295657"/>
    </source>
</evidence>
<dbReference type="GO" id="GO:0016616">
    <property type="term" value="F:oxidoreductase activity, acting on the CH-OH group of donors, NAD or NADP as acceptor"/>
    <property type="evidence" value="ECO:0007669"/>
    <property type="project" value="UniProtKB-ARBA"/>
</dbReference>
<dbReference type="InterPro" id="IPR012999">
    <property type="entry name" value="Pyr_OxRdtase_I_AS"/>
</dbReference>
<feature type="domain" description="Pyridine nucleotide-disulphide oxidoreductase dimerisation" evidence="12">
    <location>
        <begin position="327"/>
        <end position="434"/>
    </location>
</feature>
<organism evidence="14 15">
    <name type="scientific">Mesocricetibacter intestinalis</name>
    <dbReference type="NCBI Taxonomy" id="1521930"/>
    <lineage>
        <taxon>Bacteria</taxon>
        <taxon>Pseudomonadati</taxon>
        <taxon>Pseudomonadota</taxon>
        <taxon>Gammaproteobacteria</taxon>
        <taxon>Pasteurellales</taxon>
        <taxon>Pasteurellaceae</taxon>
        <taxon>Mesocricetibacter</taxon>
    </lineage>
</organism>
<feature type="disulfide bond" description="Redox-active" evidence="10">
    <location>
        <begin position="43"/>
        <end position="48"/>
    </location>
</feature>
<reference evidence="14 15" key="1">
    <citation type="submission" date="2019-03" db="EMBL/GenBank/DDBJ databases">
        <title>Genomic Encyclopedia of Type Strains, Phase IV (KMG-IV): sequencing the most valuable type-strain genomes for metagenomic binning, comparative biology and taxonomic classification.</title>
        <authorList>
            <person name="Goeker M."/>
        </authorList>
    </citation>
    <scope>NUCLEOTIDE SEQUENCE [LARGE SCALE GENOMIC DNA]</scope>
    <source>
        <strain evidence="14 15">DSM 28403</strain>
    </source>
</reference>